<dbReference type="RefSeq" id="WP_127337002.1">
    <property type="nucleotide sequence ID" value="NZ_QWDM01000002.1"/>
</dbReference>
<evidence type="ECO:0000256" key="1">
    <source>
        <dbReference type="SAM" id="SignalP"/>
    </source>
</evidence>
<organism evidence="2 3">
    <name type="scientific">Flavobacterium cupreum</name>
    <dbReference type="NCBI Taxonomy" id="2133766"/>
    <lineage>
        <taxon>Bacteria</taxon>
        <taxon>Pseudomonadati</taxon>
        <taxon>Bacteroidota</taxon>
        <taxon>Flavobacteriia</taxon>
        <taxon>Flavobacteriales</taxon>
        <taxon>Flavobacteriaceae</taxon>
        <taxon>Flavobacterium</taxon>
    </lineage>
</organism>
<sequence>MKSLFFLCAALLSTIFGSAQSDARYHTHTERIAQFSKPNKLLSSTIDAEGNGSLEYTNPKNQVLRFRLLNHRLQIQHGGIAFQLFSYQNNELQKIENFDLQGKLAGERVSQNEAVTEFIIEKKDEYLKKKKLIDAAEGNIDLADDSQEKIIRVKLFDSKRKPISEKEPSYISSKTYWNYSVRMYWP</sequence>
<reference evidence="3" key="1">
    <citation type="journal article" date="2019" name="Syst. Appl. Microbiol.">
        <title>Flavobacterium circumlabens sp. nov. and Flavobacterium cupreum sp. nov., two psychrotrophic species isolated from Antarctic environmental samples.</title>
        <authorList>
            <person name="Kralova S."/>
            <person name="Busse H.-J."/>
            <person name="Svec P."/>
            <person name="Maslanova I."/>
            <person name="Stankova E."/>
            <person name="Bartak M."/>
            <person name="Sedlacek I."/>
        </authorList>
    </citation>
    <scope>NUCLEOTIDE SEQUENCE [LARGE SCALE GENOMIC DNA]</scope>
    <source>
        <strain evidence="3">CCM 8825</strain>
    </source>
</reference>
<name>A0A434ABN2_9FLAO</name>
<dbReference type="AlphaFoldDB" id="A0A434ABN2"/>
<evidence type="ECO:0000313" key="2">
    <source>
        <dbReference type="EMBL" id="RUT71756.1"/>
    </source>
</evidence>
<dbReference type="OrthoDB" id="1376560at2"/>
<feature type="chain" id="PRO_5019514550" evidence="1">
    <location>
        <begin position="20"/>
        <end position="186"/>
    </location>
</feature>
<gene>
    <name evidence="2" type="ORF">D0817_03465</name>
</gene>
<accession>A0A434ABN2</accession>
<proteinExistence type="predicted"/>
<keyword evidence="1" id="KW-0732">Signal</keyword>
<comment type="caution">
    <text evidence="2">The sequence shown here is derived from an EMBL/GenBank/DDBJ whole genome shotgun (WGS) entry which is preliminary data.</text>
</comment>
<evidence type="ECO:0000313" key="3">
    <source>
        <dbReference type="Proteomes" id="UP000288102"/>
    </source>
</evidence>
<feature type="signal peptide" evidence="1">
    <location>
        <begin position="1"/>
        <end position="19"/>
    </location>
</feature>
<dbReference type="Proteomes" id="UP000288102">
    <property type="component" value="Unassembled WGS sequence"/>
</dbReference>
<protein>
    <submittedName>
        <fullName evidence="2">Uncharacterized protein</fullName>
    </submittedName>
</protein>
<keyword evidence="3" id="KW-1185">Reference proteome</keyword>
<dbReference type="EMBL" id="QWDM01000002">
    <property type="protein sequence ID" value="RUT71756.1"/>
    <property type="molecule type" value="Genomic_DNA"/>
</dbReference>